<dbReference type="Proteomes" id="UP001595755">
    <property type="component" value="Unassembled WGS sequence"/>
</dbReference>
<evidence type="ECO:0000256" key="1">
    <source>
        <dbReference type="ARBA" id="ARBA00012162"/>
    </source>
</evidence>
<dbReference type="InterPro" id="IPR003043">
    <property type="entry name" value="Uropor_MeTrfase_CS"/>
</dbReference>
<feature type="domain" description="Tetrapyrrole methylase" evidence="7">
    <location>
        <begin position="5"/>
        <end position="215"/>
    </location>
</feature>
<dbReference type="InterPro" id="IPR006366">
    <property type="entry name" value="CobA/CysG_C"/>
</dbReference>
<dbReference type="InterPro" id="IPR050161">
    <property type="entry name" value="Siro_Cobalamin_biosynth"/>
</dbReference>
<dbReference type="EC" id="2.1.1.107" evidence="1"/>
<dbReference type="PROSITE" id="PS00840">
    <property type="entry name" value="SUMT_2"/>
    <property type="match status" value="1"/>
</dbReference>
<dbReference type="PANTHER" id="PTHR45790:SF3">
    <property type="entry name" value="S-ADENOSYL-L-METHIONINE-DEPENDENT UROPORPHYRINOGEN III METHYLTRANSFERASE, CHLOROPLASTIC"/>
    <property type="match status" value="1"/>
</dbReference>
<dbReference type="Gene3D" id="3.30.950.10">
    <property type="entry name" value="Methyltransferase, Cobalt-precorrin-4 Transmethylase, Domain 2"/>
    <property type="match status" value="1"/>
</dbReference>
<keyword evidence="4" id="KW-0949">S-adenosyl-L-methionine</keyword>
<evidence type="ECO:0000259" key="7">
    <source>
        <dbReference type="Pfam" id="PF00590"/>
    </source>
</evidence>
<comment type="similarity">
    <text evidence="6">Belongs to the precorrin methyltransferase family.</text>
</comment>
<keyword evidence="3 6" id="KW-0808">Transferase</keyword>
<dbReference type="RefSeq" id="WP_204601530.1">
    <property type="nucleotide sequence ID" value="NZ_JBHSED010000040.1"/>
</dbReference>
<evidence type="ECO:0000256" key="5">
    <source>
        <dbReference type="ARBA" id="ARBA00023244"/>
    </source>
</evidence>
<dbReference type="EMBL" id="JBHSED010000040">
    <property type="protein sequence ID" value="MFC4305618.1"/>
    <property type="molecule type" value="Genomic_DNA"/>
</dbReference>
<dbReference type="NCBIfam" id="NF004790">
    <property type="entry name" value="PRK06136.1"/>
    <property type="match status" value="1"/>
</dbReference>
<dbReference type="SUPFAM" id="SSF53790">
    <property type="entry name" value="Tetrapyrrole methylase"/>
    <property type="match status" value="1"/>
</dbReference>
<dbReference type="Gene3D" id="3.40.1010.10">
    <property type="entry name" value="Cobalt-precorrin-4 Transmethylase, Domain 1"/>
    <property type="match status" value="1"/>
</dbReference>
<dbReference type="CDD" id="cd11642">
    <property type="entry name" value="SUMT"/>
    <property type="match status" value="1"/>
</dbReference>
<sequence>MTGSVHLVGAGPGDPDLITVKALGLIKAADVLLYDRLVSEDLLSCAKEDALLIYCGKMPGAHSMSQERIQEEMARHALRGKRVVRLKGGDPLIFGRGGEEALALAEKGIPYEIVPGVTSALGAAAAGGIPLTHRDMSASVAFVTGSRSDGAASAVRWDLLAQGADTLVIYMGIGRIREIREQLIVHGRSEDTPAAIVERGSTESQRVLVGTLGSLERLAEIEKARNPSLIIIGETVKIRDRLAALARNASELAG</sequence>
<keyword evidence="5" id="KW-0627">Porphyrin biosynthesis</keyword>
<dbReference type="PROSITE" id="PS00839">
    <property type="entry name" value="SUMT_1"/>
    <property type="match status" value="1"/>
</dbReference>
<dbReference type="InterPro" id="IPR035996">
    <property type="entry name" value="4pyrrol_Methylase_sf"/>
</dbReference>
<dbReference type="GO" id="GO:0032259">
    <property type="term" value="P:methylation"/>
    <property type="evidence" value="ECO:0007669"/>
    <property type="project" value="UniProtKB-KW"/>
</dbReference>
<evidence type="ECO:0000313" key="8">
    <source>
        <dbReference type="EMBL" id="MFC4305618.1"/>
    </source>
</evidence>
<proteinExistence type="inferred from homology"/>
<dbReference type="NCBIfam" id="TIGR01469">
    <property type="entry name" value="cobA_cysG_Cterm"/>
    <property type="match status" value="1"/>
</dbReference>
<evidence type="ECO:0000256" key="6">
    <source>
        <dbReference type="RuleBase" id="RU003960"/>
    </source>
</evidence>
<organism evidence="8 9">
    <name type="scientific">Cohnella boryungensis</name>
    <dbReference type="NCBI Taxonomy" id="768479"/>
    <lineage>
        <taxon>Bacteria</taxon>
        <taxon>Bacillati</taxon>
        <taxon>Bacillota</taxon>
        <taxon>Bacilli</taxon>
        <taxon>Bacillales</taxon>
        <taxon>Paenibacillaceae</taxon>
        <taxon>Cohnella</taxon>
    </lineage>
</organism>
<evidence type="ECO:0000313" key="9">
    <source>
        <dbReference type="Proteomes" id="UP001595755"/>
    </source>
</evidence>
<evidence type="ECO:0000256" key="2">
    <source>
        <dbReference type="ARBA" id="ARBA00022603"/>
    </source>
</evidence>
<accession>A0ABV8SFE9</accession>
<gene>
    <name evidence="8" type="primary">cobA</name>
    <name evidence="8" type="ORF">ACFO1S_19485</name>
</gene>
<name>A0ABV8SFE9_9BACL</name>
<keyword evidence="9" id="KW-1185">Reference proteome</keyword>
<dbReference type="InterPro" id="IPR014777">
    <property type="entry name" value="4pyrrole_Mease_sub1"/>
</dbReference>
<evidence type="ECO:0000256" key="3">
    <source>
        <dbReference type="ARBA" id="ARBA00022679"/>
    </source>
</evidence>
<dbReference type="GO" id="GO:0004851">
    <property type="term" value="F:uroporphyrin-III C-methyltransferase activity"/>
    <property type="evidence" value="ECO:0007669"/>
    <property type="project" value="UniProtKB-EC"/>
</dbReference>
<comment type="caution">
    <text evidence="8">The sequence shown here is derived from an EMBL/GenBank/DDBJ whole genome shotgun (WGS) entry which is preliminary data.</text>
</comment>
<dbReference type="InterPro" id="IPR000878">
    <property type="entry name" value="4pyrrol_Mease"/>
</dbReference>
<reference evidence="9" key="1">
    <citation type="journal article" date="2019" name="Int. J. Syst. Evol. Microbiol.">
        <title>The Global Catalogue of Microorganisms (GCM) 10K type strain sequencing project: providing services to taxonomists for standard genome sequencing and annotation.</title>
        <authorList>
            <consortium name="The Broad Institute Genomics Platform"/>
            <consortium name="The Broad Institute Genome Sequencing Center for Infectious Disease"/>
            <person name="Wu L."/>
            <person name="Ma J."/>
        </authorList>
    </citation>
    <scope>NUCLEOTIDE SEQUENCE [LARGE SCALE GENOMIC DNA]</scope>
    <source>
        <strain evidence="9">CGMCC 4.1641</strain>
    </source>
</reference>
<evidence type="ECO:0000256" key="4">
    <source>
        <dbReference type="ARBA" id="ARBA00022691"/>
    </source>
</evidence>
<dbReference type="PANTHER" id="PTHR45790">
    <property type="entry name" value="SIROHEME SYNTHASE-RELATED"/>
    <property type="match status" value="1"/>
</dbReference>
<dbReference type="Pfam" id="PF00590">
    <property type="entry name" value="TP_methylase"/>
    <property type="match status" value="1"/>
</dbReference>
<keyword evidence="2 6" id="KW-0489">Methyltransferase</keyword>
<dbReference type="InterPro" id="IPR014776">
    <property type="entry name" value="4pyrrole_Mease_sub2"/>
</dbReference>
<protein>
    <recommendedName>
        <fullName evidence="1">uroporphyrinogen-III C-methyltransferase</fullName>
        <ecNumber evidence="1">2.1.1.107</ecNumber>
    </recommendedName>
</protein>